<dbReference type="GO" id="GO:0003677">
    <property type="term" value="F:DNA binding"/>
    <property type="evidence" value="ECO:0007669"/>
    <property type="project" value="UniProtKB-UniRule"/>
</dbReference>
<dbReference type="PANTHER" id="PTHR47506:SF6">
    <property type="entry name" value="HTH-TYPE TRANSCRIPTIONAL REPRESSOR NEMR"/>
    <property type="match status" value="1"/>
</dbReference>
<evidence type="ECO:0000256" key="3">
    <source>
        <dbReference type="ARBA" id="ARBA00023163"/>
    </source>
</evidence>
<keyword evidence="1" id="KW-0805">Transcription regulation</keyword>
<dbReference type="Gene3D" id="1.10.357.10">
    <property type="entry name" value="Tetracycline Repressor, domain 2"/>
    <property type="match status" value="1"/>
</dbReference>
<gene>
    <name evidence="6" type="ORF">BFW87_01610</name>
</gene>
<keyword evidence="3" id="KW-0804">Transcription</keyword>
<dbReference type="PANTHER" id="PTHR47506">
    <property type="entry name" value="TRANSCRIPTIONAL REGULATORY PROTEIN"/>
    <property type="match status" value="1"/>
</dbReference>
<reference evidence="6 7" key="1">
    <citation type="submission" date="2016-12" db="EMBL/GenBank/DDBJ databases">
        <title>Draft genome sequences of seven strains of Pseudomonas fluorescens that produce 4-formylaminooxyvinylglycine.</title>
        <authorList>
            <person name="Okrent R.A."/>
            <person name="Manning V.A."/>
            <person name="Trippe K.M."/>
        </authorList>
    </citation>
    <scope>NUCLEOTIDE SEQUENCE [LARGE SCALE GENOMIC DNA]</scope>
    <source>
        <strain evidence="6 7">P5A</strain>
    </source>
</reference>
<comment type="caution">
    <text evidence="6">The sequence shown here is derived from an EMBL/GenBank/DDBJ whole genome shotgun (WGS) entry which is preliminary data.</text>
</comment>
<name>A0A1T2Z8Q7_PSEFL</name>
<dbReference type="InterPro" id="IPR001647">
    <property type="entry name" value="HTH_TetR"/>
</dbReference>
<evidence type="ECO:0000256" key="2">
    <source>
        <dbReference type="ARBA" id="ARBA00023125"/>
    </source>
</evidence>
<dbReference type="Proteomes" id="UP000190965">
    <property type="component" value="Unassembled WGS sequence"/>
</dbReference>
<protein>
    <recommendedName>
        <fullName evidence="5">HTH tetR-type domain-containing protein</fullName>
    </recommendedName>
</protein>
<dbReference type="Pfam" id="PF00440">
    <property type="entry name" value="TetR_N"/>
    <property type="match status" value="1"/>
</dbReference>
<dbReference type="RefSeq" id="WP_078738254.1">
    <property type="nucleotide sequence ID" value="NZ_MSDF01000003.1"/>
</dbReference>
<dbReference type="SUPFAM" id="SSF46689">
    <property type="entry name" value="Homeodomain-like"/>
    <property type="match status" value="1"/>
</dbReference>
<accession>A0A1T2Z8Q7</accession>
<dbReference type="InterPro" id="IPR009057">
    <property type="entry name" value="Homeodomain-like_sf"/>
</dbReference>
<dbReference type="PRINTS" id="PR00455">
    <property type="entry name" value="HTHTETR"/>
</dbReference>
<evidence type="ECO:0000313" key="6">
    <source>
        <dbReference type="EMBL" id="OPB00324.1"/>
    </source>
</evidence>
<dbReference type="OrthoDB" id="4541465at2"/>
<dbReference type="Pfam" id="PF16925">
    <property type="entry name" value="TetR_C_13"/>
    <property type="match status" value="1"/>
</dbReference>
<keyword evidence="2 4" id="KW-0238">DNA-binding</keyword>
<feature type="DNA-binding region" description="H-T-H motif" evidence="4">
    <location>
        <begin position="27"/>
        <end position="46"/>
    </location>
</feature>
<evidence type="ECO:0000313" key="7">
    <source>
        <dbReference type="Proteomes" id="UP000190965"/>
    </source>
</evidence>
<evidence type="ECO:0000256" key="4">
    <source>
        <dbReference type="PROSITE-ProRule" id="PRU00335"/>
    </source>
</evidence>
<evidence type="ECO:0000256" key="1">
    <source>
        <dbReference type="ARBA" id="ARBA00023015"/>
    </source>
</evidence>
<dbReference type="InterPro" id="IPR036271">
    <property type="entry name" value="Tet_transcr_reg_TetR-rel_C_sf"/>
</dbReference>
<feature type="domain" description="HTH tetR-type" evidence="5">
    <location>
        <begin position="4"/>
        <end position="64"/>
    </location>
</feature>
<dbReference type="EMBL" id="MSDF01000003">
    <property type="protein sequence ID" value="OPB00324.1"/>
    <property type="molecule type" value="Genomic_DNA"/>
</dbReference>
<sequence length="194" mass="21214">MGRPSRKDELLAAGIEVLHRQGYAGSSVDAIVEHAGMQKGSFFGHFGSKEAFASEALNGYFKDWTEHAQTIMANQALTSVQKLDGLIGISTPARADAFRYGCLIGNLAAEMATRHDEVRETIARLLLEWAVPFAQLVREGVASGEFRKGLDPEPTARFLINALQGTVLRGKIERSLEPYDDFVALVSALLLHNE</sequence>
<evidence type="ECO:0000259" key="5">
    <source>
        <dbReference type="PROSITE" id="PS50977"/>
    </source>
</evidence>
<dbReference type="PROSITE" id="PS50977">
    <property type="entry name" value="HTH_TETR_2"/>
    <property type="match status" value="1"/>
</dbReference>
<dbReference type="InterPro" id="IPR011075">
    <property type="entry name" value="TetR_C"/>
</dbReference>
<organism evidence="6 7">
    <name type="scientific">Pseudomonas fluorescens</name>
    <dbReference type="NCBI Taxonomy" id="294"/>
    <lineage>
        <taxon>Bacteria</taxon>
        <taxon>Pseudomonadati</taxon>
        <taxon>Pseudomonadota</taxon>
        <taxon>Gammaproteobacteria</taxon>
        <taxon>Pseudomonadales</taxon>
        <taxon>Pseudomonadaceae</taxon>
        <taxon>Pseudomonas</taxon>
    </lineage>
</organism>
<dbReference type="SUPFAM" id="SSF48498">
    <property type="entry name" value="Tetracyclin repressor-like, C-terminal domain"/>
    <property type="match status" value="1"/>
</dbReference>
<dbReference type="AlphaFoldDB" id="A0A1T2Z8Q7"/>
<proteinExistence type="predicted"/>